<keyword evidence="2" id="KW-0812">Transmembrane</keyword>
<keyword evidence="5" id="KW-1185">Reference proteome</keyword>
<organism evidence="4 5">
    <name type="scientific">Paraburkholderia phytofirmans</name>
    <dbReference type="NCBI Taxonomy" id="261302"/>
    <lineage>
        <taxon>Bacteria</taxon>
        <taxon>Pseudomonadati</taxon>
        <taxon>Pseudomonadota</taxon>
        <taxon>Betaproteobacteria</taxon>
        <taxon>Burkholderiales</taxon>
        <taxon>Burkholderiaceae</taxon>
        <taxon>Paraburkholderia</taxon>
    </lineage>
</organism>
<dbReference type="PANTHER" id="PTHR16943:SF8">
    <property type="entry name" value="2-METHYLCITRATE DEHYDRATASE"/>
    <property type="match status" value="1"/>
</dbReference>
<sequence length="461" mass="47904">MGEMKLRTGLGLSPAIAAFVSQVRYEDLPAPVIDKLKLCLFFNLGIATAGFRSCAGSLQALRPFALPQGHSGARVLVDGSLMSPADAAFINATMMHARTQDDFHHAAGSHVGAVAIPACLAIAQWRKTDPRRLMVALAVAYQVAAALGSGYAAGVASRGFRPSGVFASVGAAAACASLLGLENNAIANTLGLAANFACGLGQAWIAGTDEWRVHIAQASRNAVQFALLGEAGQTAAPDVFEGESGFFAAYLGSVPDVEAIIERLRGPWCLDAIGFKPLPVCGINLGPARSAAALSRAHHLQVSEITRVEISLPVAEAVFPGIAATGPIQGTGAALMRTAYVAAVCLLRGNLRFVDIEERTDPDILALAERITVAGDPGLAPMSHTIRIFTPQGMIEERYSPGSADFELDRESAAAALARVSDELAVPFGCIESLERAVWSADGVVQPDALVDALVPDTNGG</sequence>
<dbReference type="InterPro" id="IPR045336">
    <property type="entry name" value="MmgE_PrpD_N"/>
</dbReference>
<dbReference type="SUPFAM" id="SSF103378">
    <property type="entry name" value="2-methylcitrate dehydratase PrpD"/>
    <property type="match status" value="1"/>
</dbReference>
<feature type="transmembrane region" description="Helical" evidence="2">
    <location>
        <begin position="133"/>
        <end position="152"/>
    </location>
</feature>
<name>A0ABW9BGM8_9BURK</name>
<dbReference type="Gene3D" id="1.10.4100.10">
    <property type="entry name" value="2-methylcitrate dehydratase PrpD"/>
    <property type="match status" value="1"/>
</dbReference>
<accession>A0ABW9BGM8</accession>
<comment type="similarity">
    <text evidence="1">Belongs to the PrpD family.</text>
</comment>
<evidence type="ECO:0000256" key="1">
    <source>
        <dbReference type="ARBA" id="ARBA00006174"/>
    </source>
</evidence>
<dbReference type="InterPro" id="IPR036148">
    <property type="entry name" value="MmgE/PrpD_sf"/>
</dbReference>
<protein>
    <submittedName>
        <fullName evidence="4">MmgE/PrpD family protein</fullName>
    </submittedName>
</protein>
<keyword evidence="2" id="KW-0472">Membrane</keyword>
<evidence type="ECO:0000313" key="4">
    <source>
        <dbReference type="EMBL" id="MFM0239771.1"/>
    </source>
</evidence>
<evidence type="ECO:0000259" key="3">
    <source>
        <dbReference type="Pfam" id="PF03972"/>
    </source>
</evidence>
<reference evidence="4 5" key="1">
    <citation type="journal article" date="2024" name="Chem. Sci.">
        <title>Discovery of megapolipeptins by genome mining of a Burkholderiales bacteria collection.</title>
        <authorList>
            <person name="Paulo B.S."/>
            <person name="Recchia M.J.J."/>
            <person name="Lee S."/>
            <person name="Fergusson C.H."/>
            <person name="Romanowski S.B."/>
            <person name="Hernandez A."/>
            <person name="Krull N."/>
            <person name="Liu D.Y."/>
            <person name="Cavanagh H."/>
            <person name="Bos A."/>
            <person name="Gray C.A."/>
            <person name="Murphy B.T."/>
            <person name="Linington R.G."/>
            <person name="Eustaquio A.S."/>
        </authorList>
    </citation>
    <scope>NUCLEOTIDE SEQUENCE [LARGE SCALE GENOMIC DNA]</scope>
    <source>
        <strain evidence="4 5">RL17-351-BIE-A</strain>
    </source>
</reference>
<dbReference type="Pfam" id="PF03972">
    <property type="entry name" value="MmgE_PrpD_N"/>
    <property type="match status" value="1"/>
</dbReference>
<proteinExistence type="inferred from homology"/>
<dbReference type="EMBL" id="JAQQDR010000005">
    <property type="protein sequence ID" value="MFM0239771.1"/>
    <property type="molecule type" value="Genomic_DNA"/>
</dbReference>
<dbReference type="InterPro" id="IPR005656">
    <property type="entry name" value="MmgE_PrpD"/>
</dbReference>
<gene>
    <name evidence="4" type="ORF">PQR03_16705</name>
</gene>
<keyword evidence="2" id="KW-1133">Transmembrane helix</keyword>
<dbReference type="PANTHER" id="PTHR16943">
    <property type="entry name" value="2-METHYLCITRATE DEHYDRATASE-RELATED"/>
    <property type="match status" value="1"/>
</dbReference>
<dbReference type="InterPro" id="IPR042183">
    <property type="entry name" value="MmgE/PrpD_sf_1"/>
</dbReference>
<feature type="domain" description="MmgE/PrpD N-terminal" evidence="3">
    <location>
        <begin position="15"/>
        <end position="253"/>
    </location>
</feature>
<evidence type="ECO:0000313" key="5">
    <source>
        <dbReference type="Proteomes" id="UP001629274"/>
    </source>
</evidence>
<evidence type="ECO:0000256" key="2">
    <source>
        <dbReference type="SAM" id="Phobius"/>
    </source>
</evidence>
<comment type="caution">
    <text evidence="4">The sequence shown here is derived from an EMBL/GenBank/DDBJ whole genome shotgun (WGS) entry which is preliminary data.</text>
</comment>
<dbReference type="Proteomes" id="UP001629274">
    <property type="component" value="Unassembled WGS sequence"/>
</dbReference>
<dbReference type="RefSeq" id="WP_408263450.1">
    <property type="nucleotide sequence ID" value="NZ_JAQQCK010000012.1"/>
</dbReference>